<feature type="transmembrane region" description="Helical" evidence="2">
    <location>
        <begin position="95"/>
        <end position="114"/>
    </location>
</feature>
<dbReference type="InParanoid" id="A0A0V0QA09"/>
<gene>
    <name evidence="3" type="ORF">PPERSA_11666</name>
</gene>
<feature type="compositionally biased region" description="Acidic residues" evidence="1">
    <location>
        <begin position="259"/>
        <end position="273"/>
    </location>
</feature>
<keyword evidence="4" id="KW-1185">Reference proteome</keyword>
<feature type="transmembrane region" description="Helical" evidence="2">
    <location>
        <begin position="212"/>
        <end position="231"/>
    </location>
</feature>
<evidence type="ECO:0000256" key="2">
    <source>
        <dbReference type="SAM" id="Phobius"/>
    </source>
</evidence>
<dbReference type="AlphaFoldDB" id="A0A0V0QA09"/>
<proteinExistence type="predicted"/>
<keyword evidence="2" id="KW-0812">Transmembrane</keyword>
<dbReference type="Proteomes" id="UP000054937">
    <property type="component" value="Unassembled WGS sequence"/>
</dbReference>
<comment type="caution">
    <text evidence="3">The sequence shown here is derived from an EMBL/GenBank/DDBJ whole genome shotgun (WGS) entry which is preliminary data.</text>
</comment>
<evidence type="ECO:0000313" key="4">
    <source>
        <dbReference type="Proteomes" id="UP000054937"/>
    </source>
</evidence>
<dbReference type="OMA" id="LFFDRSW"/>
<evidence type="ECO:0008006" key="5">
    <source>
        <dbReference type="Google" id="ProtNLM"/>
    </source>
</evidence>
<organism evidence="3 4">
    <name type="scientific">Pseudocohnilembus persalinus</name>
    <name type="common">Ciliate</name>
    <dbReference type="NCBI Taxonomy" id="266149"/>
    <lineage>
        <taxon>Eukaryota</taxon>
        <taxon>Sar</taxon>
        <taxon>Alveolata</taxon>
        <taxon>Ciliophora</taxon>
        <taxon>Intramacronucleata</taxon>
        <taxon>Oligohymenophorea</taxon>
        <taxon>Scuticociliatia</taxon>
        <taxon>Philasterida</taxon>
        <taxon>Pseudocohnilembidae</taxon>
        <taxon>Pseudocohnilembus</taxon>
    </lineage>
</organism>
<feature type="region of interest" description="Disordered" evidence="1">
    <location>
        <begin position="259"/>
        <end position="290"/>
    </location>
</feature>
<name>A0A0V0QA09_PSEPJ</name>
<feature type="transmembrane region" description="Helical" evidence="2">
    <location>
        <begin position="58"/>
        <end position="83"/>
    </location>
</feature>
<dbReference type="EMBL" id="LDAU01000223">
    <property type="protein sequence ID" value="KRW99065.1"/>
    <property type="molecule type" value="Genomic_DNA"/>
</dbReference>
<keyword evidence="2" id="KW-0472">Membrane</keyword>
<feature type="compositionally biased region" description="Polar residues" evidence="1">
    <location>
        <begin position="274"/>
        <end position="290"/>
    </location>
</feature>
<feature type="transmembrane region" description="Helical" evidence="2">
    <location>
        <begin position="129"/>
        <end position="152"/>
    </location>
</feature>
<sequence>MGFPKEEEYQKKTFYSLFKSLTKLEIFKVFLSAFVGTTITIIASALVNVTLLEVSMSLFFAFYFGICFMVIGIAISIQAYNISEENEKAAKKKPFLYLFSVLVFISGLFCIFLEENWVQKLHYIEKIPFYMMVAISLNFCIIFCIIDILNFILGFFQESWQKSIVETQKQIVTILVISIFLGMYYGFCFGIFDIEGEVGIKRDFKLIQEQSFCLPVACAFGFFGGALNEILRIKGNFRILKFKKIDYKGVQDEEDYLVQDEDNEEDPFGDEIESQNQSYISVNQEQDSTL</sequence>
<protein>
    <recommendedName>
        <fullName evidence="5">Transmembrane protein</fullName>
    </recommendedName>
</protein>
<feature type="transmembrane region" description="Helical" evidence="2">
    <location>
        <begin position="29"/>
        <end position="52"/>
    </location>
</feature>
<accession>A0A0V0QA09</accession>
<dbReference type="OrthoDB" id="443651at2759"/>
<evidence type="ECO:0000256" key="1">
    <source>
        <dbReference type="SAM" id="MobiDB-lite"/>
    </source>
</evidence>
<keyword evidence="2" id="KW-1133">Transmembrane helix</keyword>
<feature type="transmembrane region" description="Helical" evidence="2">
    <location>
        <begin position="172"/>
        <end position="192"/>
    </location>
</feature>
<evidence type="ECO:0000313" key="3">
    <source>
        <dbReference type="EMBL" id="KRW99065.1"/>
    </source>
</evidence>
<reference evidence="3 4" key="1">
    <citation type="journal article" date="2015" name="Sci. Rep.">
        <title>Genome of the facultative scuticociliatosis pathogen Pseudocohnilembus persalinus provides insight into its virulence through horizontal gene transfer.</title>
        <authorList>
            <person name="Xiong J."/>
            <person name="Wang G."/>
            <person name="Cheng J."/>
            <person name="Tian M."/>
            <person name="Pan X."/>
            <person name="Warren A."/>
            <person name="Jiang C."/>
            <person name="Yuan D."/>
            <person name="Miao W."/>
        </authorList>
    </citation>
    <scope>NUCLEOTIDE SEQUENCE [LARGE SCALE GENOMIC DNA]</scope>
    <source>
        <strain evidence="3">36N120E</strain>
    </source>
</reference>